<feature type="signal peptide" evidence="1">
    <location>
        <begin position="1"/>
        <end position="18"/>
    </location>
</feature>
<proteinExistence type="predicted"/>
<dbReference type="EMBL" id="JACXXP010000031">
    <property type="protein sequence ID" value="MBD3906396.1"/>
    <property type="molecule type" value="Genomic_DNA"/>
</dbReference>
<reference evidence="3" key="1">
    <citation type="submission" date="2021-11" db="EMBL/GenBank/DDBJ databases">
        <title>Description of novel Chryseobacterium species.</title>
        <authorList>
            <person name="Saticioglu I.B."/>
            <person name="Ay H."/>
            <person name="Altun S."/>
            <person name="Duman M."/>
        </authorList>
    </citation>
    <scope>NUCLEOTIDE SEQUENCE</scope>
    <source>
        <strain evidence="3">C-39</strain>
    </source>
</reference>
<organism evidence="3 5">
    <name type="scientific">Chryseobacterium muglaense</name>
    <dbReference type="NCBI Taxonomy" id="2893752"/>
    <lineage>
        <taxon>Bacteria</taxon>
        <taxon>Pseudomonadati</taxon>
        <taxon>Bacteroidota</taxon>
        <taxon>Flavobacteriia</taxon>
        <taxon>Flavobacteriales</taxon>
        <taxon>Weeksellaceae</taxon>
        <taxon>Chryseobacterium group</taxon>
        <taxon>Chryseobacterium</taxon>
    </lineage>
</organism>
<evidence type="ECO:0000313" key="2">
    <source>
        <dbReference type="EMBL" id="MBD3906396.1"/>
    </source>
</evidence>
<reference evidence="2" key="3">
    <citation type="submission" date="2024-05" db="EMBL/GenBank/DDBJ databases">
        <title>Description of novel Chryseobacterium sp. strain C-2.</title>
        <authorList>
            <person name="Saticioglu I.B."/>
        </authorList>
    </citation>
    <scope>NUCLEOTIDE SEQUENCE</scope>
    <source>
        <strain evidence="2">C-2</strain>
    </source>
</reference>
<evidence type="ECO:0000256" key="1">
    <source>
        <dbReference type="SAM" id="SignalP"/>
    </source>
</evidence>
<evidence type="ECO:0000313" key="5">
    <source>
        <dbReference type="Proteomes" id="UP001107960"/>
    </source>
</evidence>
<dbReference type="Proteomes" id="UP001107960">
    <property type="component" value="Unassembled WGS sequence"/>
</dbReference>
<gene>
    <name evidence="2" type="ORF">IEW27_17575</name>
    <name evidence="3" type="ORF">LNP80_22985</name>
</gene>
<evidence type="ECO:0000313" key="3">
    <source>
        <dbReference type="EMBL" id="MCC9037081.1"/>
    </source>
</evidence>
<comment type="caution">
    <text evidence="3">The sequence shown here is derived from an EMBL/GenBank/DDBJ whole genome shotgun (WGS) entry which is preliminary data.</text>
</comment>
<name>A0A9Q3V0V4_9FLAO</name>
<protein>
    <submittedName>
        <fullName evidence="3">Uncharacterized protein</fullName>
    </submittedName>
</protein>
<evidence type="ECO:0000313" key="4">
    <source>
        <dbReference type="Proteomes" id="UP000603715"/>
    </source>
</evidence>
<keyword evidence="4" id="KW-1185">Reference proteome</keyword>
<keyword evidence="1" id="KW-0732">Signal</keyword>
<feature type="chain" id="PRO_5040470021" evidence="1">
    <location>
        <begin position="19"/>
        <end position="105"/>
    </location>
</feature>
<sequence length="105" mass="11358">MKKLLFASALCLASFSFANTSKTETVTESQNLKEETLKSDLATKKSALRTYYTIEFDIDCGNGTGGHMTVSFPSENWGWAFIADLGNAISSGTEEGCKKIAEMGL</sequence>
<dbReference type="EMBL" id="JAJJML010000003">
    <property type="protein sequence ID" value="MCC9037081.1"/>
    <property type="molecule type" value="Genomic_DNA"/>
</dbReference>
<dbReference type="AlphaFoldDB" id="A0A9Q3V0V4"/>
<accession>A0A9Q3V0V4</accession>
<dbReference type="Proteomes" id="UP000603715">
    <property type="component" value="Unassembled WGS sequence"/>
</dbReference>
<dbReference type="RefSeq" id="WP_191180811.1">
    <property type="nucleotide sequence ID" value="NZ_JACXXP010000031.1"/>
</dbReference>
<reference evidence="4" key="2">
    <citation type="submission" date="2023-07" db="EMBL/GenBank/DDBJ databases">
        <title>Description of novel Chryseobacterium sp. strain C-2.</title>
        <authorList>
            <person name="Saticioglu I.B."/>
        </authorList>
    </citation>
    <scope>NUCLEOTIDE SEQUENCE [LARGE SCALE GENOMIC DNA]</scope>
    <source>
        <strain evidence="4">C-2</strain>
    </source>
</reference>